<sequence>MGLFDAILGRSKPPEADLDILFQVPQAVLSLEAQGFTFTGTGGVCFRDVEGNADNLSVDEAEQLVRLDGTATVERSDDSFGFHWLTVTRPGDAPGLCTDLHAVNSGLAQAGFSSSLLCSTVVFTAPDGGPLGLVYLFKRGTFYPFAPRGEQRRDNALELQVRGAVANDVPVESDLSRWLALWGAPHLA</sequence>
<name>A0ABN2JNP5_9ACTN</name>
<dbReference type="Proteomes" id="UP001501057">
    <property type="component" value="Unassembled WGS sequence"/>
</dbReference>
<dbReference type="InterPro" id="IPR054383">
    <property type="entry name" value="PspAB-like"/>
</dbReference>
<dbReference type="EMBL" id="BAAAME010000002">
    <property type="protein sequence ID" value="GAA1733591.1"/>
    <property type="molecule type" value="Genomic_DNA"/>
</dbReference>
<gene>
    <name evidence="1" type="ORF">GCM10009710_12880</name>
</gene>
<protein>
    <submittedName>
        <fullName evidence="1">Uncharacterized protein</fullName>
    </submittedName>
</protein>
<organism evidence="1 2">
    <name type="scientific">Aeromicrobium alkaliterrae</name>
    <dbReference type="NCBI Taxonomy" id="302168"/>
    <lineage>
        <taxon>Bacteria</taxon>
        <taxon>Bacillati</taxon>
        <taxon>Actinomycetota</taxon>
        <taxon>Actinomycetes</taxon>
        <taxon>Propionibacteriales</taxon>
        <taxon>Nocardioidaceae</taxon>
        <taxon>Aeromicrobium</taxon>
    </lineage>
</organism>
<accession>A0ABN2JNP5</accession>
<reference evidence="1 2" key="1">
    <citation type="journal article" date="2019" name="Int. J. Syst. Evol. Microbiol.">
        <title>The Global Catalogue of Microorganisms (GCM) 10K type strain sequencing project: providing services to taxonomists for standard genome sequencing and annotation.</title>
        <authorList>
            <consortium name="The Broad Institute Genomics Platform"/>
            <consortium name="The Broad Institute Genome Sequencing Center for Infectious Disease"/>
            <person name="Wu L."/>
            <person name="Ma J."/>
        </authorList>
    </citation>
    <scope>NUCLEOTIDE SEQUENCE [LARGE SCALE GENOMIC DNA]</scope>
    <source>
        <strain evidence="1 2">JCM 13518</strain>
    </source>
</reference>
<evidence type="ECO:0000313" key="1">
    <source>
        <dbReference type="EMBL" id="GAA1733591.1"/>
    </source>
</evidence>
<proteinExistence type="predicted"/>
<keyword evidence="2" id="KW-1185">Reference proteome</keyword>
<evidence type="ECO:0000313" key="2">
    <source>
        <dbReference type="Proteomes" id="UP001501057"/>
    </source>
</evidence>
<dbReference type="Pfam" id="PF22742">
    <property type="entry name" value="PspAB"/>
    <property type="match status" value="1"/>
</dbReference>
<comment type="caution">
    <text evidence="1">The sequence shown here is derived from an EMBL/GenBank/DDBJ whole genome shotgun (WGS) entry which is preliminary data.</text>
</comment>
<dbReference type="RefSeq" id="WP_344198950.1">
    <property type="nucleotide sequence ID" value="NZ_BAAAME010000002.1"/>
</dbReference>